<evidence type="ECO:0000313" key="2">
    <source>
        <dbReference type="EMBL" id="QCD80055.1"/>
    </source>
</evidence>
<dbReference type="AlphaFoldDB" id="A0A4D6KUC2"/>
<accession>A0A4D6KUC2</accession>
<gene>
    <name evidence="2" type="ORF">DEO72_LG2g374</name>
</gene>
<organism evidence="2 3">
    <name type="scientific">Vigna unguiculata</name>
    <name type="common">Cowpea</name>
    <dbReference type="NCBI Taxonomy" id="3917"/>
    <lineage>
        <taxon>Eukaryota</taxon>
        <taxon>Viridiplantae</taxon>
        <taxon>Streptophyta</taxon>
        <taxon>Embryophyta</taxon>
        <taxon>Tracheophyta</taxon>
        <taxon>Spermatophyta</taxon>
        <taxon>Magnoliopsida</taxon>
        <taxon>eudicotyledons</taxon>
        <taxon>Gunneridae</taxon>
        <taxon>Pentapetalae</taxon>
        <taxon>rosids</taxon>
        <taxon>fabids</taxon>
        <taxon>Fabales</taxon>
        <taxon>Fabaceae</taxon>
        <taxon>Papilionoideae</taxon>
        <taxon>50 kb inversion clade</taxon>
        <taxon>NPAAA clade</taxon>
        <taxon>indigoferoid/millettioid clade</taxon>
        <taxon>Phaseoleae</taxon>
        <taxon>Vigna</taxon>
    </lineage>
</organism>
<name>A0A4D6KUC2_VIGUN</name>
<sequence length="63" mass="6934">MADEAQSGSQQPQTTPDTKNTDTTKPNTDSNNKSDGSAEMFCYIKFVTQRVKGVTDKMFEGKP</sequence>
<dbReference type="EMBL" id="CP039346">
    <property type="protein sequence ID" value="QCD80055.1"/>
    <property type="molecule type" value="Genomic_DNA"/>
</dbReference>
<feature type="region of interest" description="Disordered" evidence="1">
    <location>
        <begin position="1"/>
        <end position="38"/>
    </location>
</feature>
<evidence type="ECO:0000313" key="3">
    <source>
        <dbReference type="Proteomes" id="UP000501690"/>
    </source>
</evidence>
<keyword evidence="3" id="KW-1185">Reference proteome</keyword>
<evidence type="ECO:0000256" key="1">
    <source>
        <dbReference type="SAM" id="MobiDB-lite"/>
    </source>
</evidence>
<reference evidence="2 3" key="1">
    <citation type="submission" date="2019-04" db="EMBL/GenBank/DDBJ databases">
        <title>An improved genome assembly and genetic linkage map for asparagus bean, Vigna unguiculata ssp. sesquipedialis.</title>
        <authorList>
            <person name="Xia Q."/>
            <person name="Zhang R."/>
            <person name="Dong Y."/>
        </authorList>
    </citation>
    <scope>NUCLEOTIDE SEQUENCE [LARGE SCALE GENOMIC DNA]</scope>
    <source>
        <tissue evidence="2">Leaf</tissue>
    </source>
</reference>
<protein>
    <submittedName>
        <fullName evidence="2">Uncharacterized protein</fullName>
    </submittedName>
</protein>
<dbReference type="Proteomes" id="UP000501690">
    <property type="component" value="Linkage Group LG2"/>
</dbReference>
<proteinExistence type="predicted"/>
<feature type="compositionally biased region" description="Low complexity" evidence="1">
    <location>
        <begin position="10"/>
        <end position="34"/>
    </location>
</feature>